<evidence type="ECO:0000313" key="4">
    <source>
        <dbReference type="Proteomes" id="UP000533905"/>
    </source>
</evidence>
<protein>
    <submittedName>
        <fullName evidence="3">Universal stress protein</fullName>
    </submittedName>
</protein>
<dbReference type="AlphaFoldDB" id="A0A7Y2NZU4"/>
<dbReference type="PRINTS" id="PR01438">
    <property type="entry name" value="UNVRSLSTRESS"/>
</dbReference>
<dbReference type="RefSeq" id="WP_171084090.1">
    <property type="nucleotide sequence ID" value="NZ_JABAIV010000003.1"/>
</dbReference>
<dbReference type="SUPFAM" id="SSF52402">
    <property type="entry name" value="Adenine nucleotide alpha hydrolases-like"/>
    <property type="match status" value="2"/>
</dbReference>
<dbReference type="EMBL" id="JABAIV010000003">
    <property type="protein sequence ID" value="NNG23488.1"/>
    <property type="molecule type" value="Genomic_DNA"/>
</dbReference>
<proteinExistence type="inferred from homology"/>
<reference evidence="3 4" key="1">
    <citation type="submission" date="2020-04" db="EMBL/GenBank/DDBJ databases">
        <title>Massilia sp. nov., a cold adapted bacteria isolated from Arctic soil.</title>
        <authorList>
            <person name="Son J."/>
            <person name="Ka J.-O."/>
        </authorList>
    </citation>
    <scope>NUCLEOTIDE SEQUENCE [LARGE SCALE GENOMIC DNA]</scope>
    <source>
        <strain evidence="3 4">ML15P13</strain>
    </source>
</reference>
<comment type="similarity">
    <text evidence="1">Belongs to the universal stress protein A family.</text>
</comment>
<dbReference type="Proteomes" id="UP000533905">
    <property type="component" value="Unassembled WGS sequence"/>
</dbReference>
<dbReference type="Gene3D" id="3.40.50.12370">
    <property type="match status" value="1"/>
</dbReference>
<keyword evidence="4" id="KW-1185">Reference proteome</keyword>
<organism evidence="3 4">
    <name type="scientific">Telluria aromaticivorans</name>
    <dbReference type="NCBI Taxonomy" id="2725995"/>
    <lineage>
        <taxon>Bacteria</taxon>
        <taxon>Pseudomonadati</taxon>
        <taxon>Pseudomonadota</taxon>
        <taxon>Betaproteobacteria</taxon>
        <taxon>Burkholderiales</taxon>
        <taxon>Oxalobacteraceae</taxon>
        <taxon>Telluria group</taxon>
        <taxon>Telluria</taxon>
    </lineage>
</organism>
<comment type="caution">
    <text evidence="3">The sequence shown here is derived from an EMBL/GenBank/DDBJ whole genome shotgun (WGS) entry which is preliminary data.</text>
</comment>
<dbReference type="PANTHER" id="PTHR46268:SF15">
    <property type="entry name" value="UNIVERSAL STRESS PROTEIN HP_0031"/>
    <property type="match status" value="1"/>
</dbReference>
<feature type="domain" description="UspA" evidence="2">
    <location>
        <begin position="155"/>
        <end position="278"/>
    </location>
</feature>
<dbReference type="InterPro" id="IPR006016">
    <property type="entry name" value="UspA"/>
</dbReference>
<evidence type="ECO:0000256" key="1">
    <source>
        <dbReference type="ARBA" id="ARBA00008791"/>
    </source>
</evidence>
<evidence type="ECO:0000313" key="3">
    <source>
        <dbReference type="EMBL" id="NNG23488.1"/>
    </source>
</evidence>
<accession>A0A7Y2NZU4</accession>
<dbReference type="CDD" id="cd00293">
    <property type="entry name" value="USP-like"/>
    <property type="match status" value="1"/>
</dbReference>
<sequence length="278" mass="29398">MSYKTIVVHADLSRHAPARIGIAAQLAKAHDAHLVGVAATGVSREVFPHGYHAAAGSLEASYFDPLQQKASRALEQFSALAQAAGVSFDTRLVCDLVSDALARLARFSDLVVVSQDDVGEALSETIGRIPEYVVFTCARPVLVVPCTPVARAPGQHVLVAWNGSREASAALRACIPLLQGAARVRVVSFHTTDDIDLADARQQADLSAFLARHGVRADVIALGRSVDDGHALLAYAAQEADDLIVMGCYGHSQFRELILGGTSSTVLRSAAVPVLMAR</sequence>
<dbReference type="PANTHER" id="PTHR46268">
    <property type="entry name" value="STRESS RESPONSE PROTEIN NHAX"/>
    <property type="match status" value="1"/>
</dbReference>
<name>A0A7Y2NZU4_9BURK</name>
<gene>
    <name evidence="3" type="ORF">HGB41_10830</name>
</gene>
<evidence type="ECO:0000259" key="2">
    <source>
        <dbReference type="Pfam" id="PF00582"/>
    </source>
</evidence>
<dbReference type="Pfam" id="PF00582">
    <property type="entry name" value="Usp"/>
    <property type="match status" value="1"/>
</dbReference>
<dbReference type="InterPro" id="IPR006015">
    <property type="entry name" value="Universal_stress_UspA"/>
</dbReference>